<feature type="signal peptide" evidence="8">
    <location>
        <begin position="1"/>
        <end position="26"/>
    </location>
</feature>
<dbReference type="Pfam" id="PF02321">
    <property type="entry name" value="OEP"/>
    <property type="match status" value="2"/>
</dbReference>
<evidence type="ECO:0000256" key="8">
    <source>
        <dbReference type="SAM" id="SignalP"/>
    </source>
</evidence>
<evidence type="ECO:0000313" key="9">
    <source>
        <dbReference type="EMBL" id="PMS27139.1"/>
    </source>
</evidence>
<dbReference type="InterPro" id="IPR028351">
    <property type="entry name" value="CyaE"/>
</dbReference>
<comment type="function">
    <text evidence="7">CyaE is necessary for transport of calmodulin-sensitive adenylate cyclase-hemolysin (cyclolysin).</text>
</comment>
<keyword evidence="6 7" id="KW-0998">Cell outer membrane</keyword>
<feature type="chain" id="PRO_5014873113" description="Protein CyaE" evidence="8">
    <location>
        <begin position="27"/>
        <end position="485"/>
    </location>
</feature>
<name>A0A2N7WCJ3_9BURK</name>
<dbReference type="GO" id="GO:0015288">
    <property type="term" value="F:porin activity"/>
    <property type="evidence" value="ECO:0007669"/>
    <property type="project" value="TreeGrafter"/>
</dbReference>
<keyword evidence="7" id="KW-0354">Hemolysis</keyword>
<reference evidence="9 10" key="1">
    <citation type="submission" date="2018-01" db="EMBL/GenBank/DDBJ databases">
        <title>Whole genome analyses suggest that Burkholderia sensu lato contains two further novel genera in the rhizoxinica-symbiotica group Mycetohabitans gen. nov., and Trinickia gen. nov.: implications for the evolution of diazotrophy and nodulation in the Burkholderiaceae.</title>
        <authorList>
            <person name="Estrada-de los Santos P."/>
            <person name="Palmer M."/>
            <person name="Chavez-Ramirez B."/>
            <person name="Beukes C."/>
            <person name="Steenkamp E.T."/>
            <person name="Hirsch A.M."/>
            <person name="Manyaka P."/>
            <person name="Maluk M."/>
            <person name="Lafos M."/>
            <person name="Crook M."/>
            <person name="Gross E."/>
            <person name="Simon M.F."/>
            <person name="Bueno dos Reis Junior F."/>
            <person name="Poole P.S."/>
            <person name="Venter S.N."/>
            <person name="James E.K."/>
        </authorList>
    </citation>
    <scope>NUCLEOTIDE SEQUENCE [LARGE SCALE GENOMIC DNA]</scope>
    <source>
        <strain evidence="9 10">GP25-8</strain>
    </source>
</reference>
<keyword evidence="3" id="KW-1134">Transmembrane beta strand</keyword>
<gene>
    <name evidence="9" type="ORF">C0Z19_05140</name>
</gene>
<comment type="caution">
    <text evidence="9">The sequence shown here is derived from an EMBL/GenBank/DDBJ whole genome shotgun (WGS) entry which is preliminary data.</text>
</comment>
<dbReference type="SUPFAM" id="SSF56954">
    <property type="entry name" value="Outer membrane efflux proteins (OEP)"/>
    <property type="match status" value="1"/>
</dbReference>
<proteinExistence type="inferred from homology"/>
<evidence type="ECO:0000256" key="5">
    <source>
        <dbReference type="ARBA" id="ARBA00023136"/>
    </source>
</evidence>
<keyword evidence="4" id="KW-0812">Transmembrane</keyword>
<dbReference type="EMBL" id="PNYB01000003">
    <property type="protein sequence ID" value="PMS27139.1"/>
    <property type="molecule type" value="Genomic_DNA"/>
</dbReference>
<evidence type="ECO:0000256" key="3">
    <source>
        <dbReference type="ARBA" id="ARBA00022452"/>
    </source>
</evidence>
<dbReference type="AlphaFoldDB" id="A0A2N7WCJ3"/>
<evidence type="ECO:0000256" key="7">
    <source>
        <dbReference type="PIRNR" id="PIRNR001892"/>
    </source>
</evidence>
<evidence type="ECO:0000256" key="6">
    <source>
        <dbReference type="ARBA" id="ARBA00023237"/>
    </source>
</evidence>
<dbReference type="GO" id="GO:0009279">
    <property type="term" value="C:cell outer membrane"/>
    <property type="evidence" value="ECO:0007669"/>
    <property type="project" value="UniProtKB-SubCell"/>
</dbReference>
<dbReference type="GO" id="GO:0015562">
    <property type="term" value="F:efflux transmembrane transporter activity"/>
    <property type="evidence" value="ECO:0007669"/>
    <property type="project" value="InterPro"/>
</dbReference>
<sequence length="485" mass="51994">MRICSRWPAVCSVWAGLLCIIEPAHAFDPLFAEHAIPATPAASMGGDAVLGSCAFNAMGTPLRLQEAVERALCKNPKTREAWADVKAAAAAVGKGRSAYLPQVTGNWQGTRDETKEGISGFPQFDSTYRNSVLRNESISLSWVLYDFGGRKAALANANALLAAARATENATLQAVFATVARDYYAAQAAQGAFITAKEVEATSAASLKAATMRVDHGAAPISDQLQAQTSWANAVVERTKAERDWQTALGTLAADMSVEPYASLALPDVADGVAPDAQFDESVADLINDAKRFHPSVAAAEAELEAAQAKVRQTRAEGLPKVSFVAKYSWNNQPTSLQLGVPQTPAATREWYLGIQVTIPFFEGFGRAYDIHQAQAEAEKQGDMLEEARQQVGLDVWTSYQALQAAGKNVANSATLLDVAQKSYAAAQRRYEIGVGGILELLNAQSSLAGAKRQRIGALTDWRSERLQLAAKLGKLGMWNLLPDH</sequence>
<dbReference type="InterPro" id="IPR051906">
    <property type="entry name" value="TolC-like"/>
</dbReference>
<comment type="subcellular location">
    <subcellularLocation>
        <location evidence="7">Cell outer membrane</location>
        <topology evidence="7">Peripheral membrane protein</topology>
    </subcellularLocation>
</comment>
<keyword evidence="5 7" id="KW-0472">Membrane</keyword>
<dbReference type="PIRSF" id="PIRSF001892">
    <property type="entry name" value="CyaE"/>
    <property type="match status" value="1"/>
</dbReference>
<organism evidence="9 10">
    <name type="scientific">Trinickia soli</name>
    <dbReference type="NCBI Taxonomy" id="380675"/>
    <lineage>
        <taxon>Bacteria</taxon>
        <taxon>Pseudomonadati</taxon>
        <taxon>Pseudomonadota</taxon>
        <taxon>Betaproteobacteria</taxon>
        <taxon>Burkholderiales</taxon>
        <taxon>Burkholderiaceae</taxon>
        <taxon>Trinickia</taxon>
    </lineage>
</organism>
<evidence type="ECO:0000256" key="4">
    <source>
        <dbReference type="ARBA" id="ARBA00022692"/>
    </source>
</evidence>
<evidence type="ECO:0000313" key="10">
    <source>
        <dbReference type="Proteomes" id="UP000235347"/>
    </source>
</evidence>
<keyword evidence="8" id="KW-0732">Signal</keyword>
<dbReference type="InterPro" id="IPR003423">
    <property type="entry name" value="OMP_efflux"/>
</dbReference>
<keyword evidence="2 7" id="KW-0813">Transport</keyword>
<dbReference type="PANTHER" id="PTHR30026">
    <property type="entry name" value="OUTER MEMBRANE PROTEIN TOLC"/>
    <property type="match status" value="1"/>
</dbReference>
<dbReference type="PANTHER" id="PTHR30026:SF20">
    <property type="entry name" value="OUTER MEMBRANE PROTEIN TOLC"/>
    <property type="match status" value="1"/>
</dbReference>
<keyword evidence="7" id="KW-0204">Cytolysis</keyword>
<dbReference type="GO" id="GO:0031640">
    <property type="term" value="P:killing of cells of another organism"/>
    <property type="evidence" value="ECO:0007669"/>
    <property type="project" value="UniProtKB-KW"/>
</dbReference>
<dbReference type="GO" id="GO:1990281">
    <property type="term" value="C:efflux pump complex"/>
    <property type="evidence" value="ECO:0007669"/>
    <property type="project" value="TreeGrafter"/>
</dbReference>
<dbReference type="Gene3D" id="1.20.1600.10">
    <property type="entry name" value="Outer membrane efflux proteins (OEP)"/>
    <property type="match status" value="1"/>
</dbReference>
<keyword evidence="10" id="KW-1185">Reference proteome</keyword>
<evidence type="ECO:0000256" key="1">
    <source>
        <dbReference type="ARBA" id="ARBA00007613"/>
    </source>
</evidence>
<accession>A0A2N7WCJ3</accession>
<evidence type="ECO:0000256" key="2">
    <source>
        <dbReference type="ARBA" id="ARBA00022448"/>
    </source>
</evidence>
<dbReference type="Proteomes" id="UP000235347">
    <property type="component" value="Unassembled WGS sequence"/>
</dbReference>
<protein>
    <recommendedName>
        <fullName evidence="7">Protein CyaE</fullName>
    </recommendedName>
</protein>
<comment type="similarity">
    <text evidence="1 7">Belongs to the outer membrane factor (OMF) (TC 1.B.17) family.</text>
</comment>